<dbReference type="AlphaFoldDB" id="A0A0V0Q785"/>
<dbReference type="InterPro" id="IPR013083">
    <property type="entry name" value="Znf_RING/FYVE/PHD"/>
</dbReference>
<evidence type="ECO:0000256" key="4">
    <source>
        <dbReference type="ARBA" id="ARBA00022679"/>
    </source>
</evidence>
<dbReference type="GO" id="GO:0000151">
    <property type="term" value="C:ubiquitin ligase complex"/>
    <property type="evidence" value="ECO:0007669"/>
    <property type="project" value="InterPro"/>
</dbReference>
<dbReference type="GO" id="GO:0031519">
    <property type="term" value="C:PcG protein complex"/>
    <property type="evidence" value="ECO:0007669"/>
    <property type="project" value="TreeGrafter"/>
</dbReference>
<keyword evidence="7" id="KW-0862">Zinc</keyword>
<dbReference type="GO" id="GO:0061630">
    <property type="term" value="F:ubiquitin protein ligase activity"/>
    <property type="evidence" value="ECO:0007669"/>
    <property type="project" value="UniProtKB-EC"/>
</dbReference>
<dbReference type="Proteomes" id="UP000054937">
    <property type="component" value="Unassembled WGS sequence"/>
</dbReference>
<accession>A0A0V0Q785</accession>
<dbReference type="PROSITE" id="PS50089">
    <property type="entry name" value="ZF_RING_2"/>
    <property type="match status" value="1"/>
</dbReference>
<keyword evidence="11" id="KW-1185">Reference proteome</keyword>
<dbReference type="PROSITE" id="PS00518">
    <property type="entry name" value="ZF_RING_1"/>
    <property type="match status" value="1"/>
</dbReference>
<keyword evidence="5" id="KW-0479">Metal-binding</keyword>
<sequence length="211" mass="24798">MEQNKDNFDSIFKVRKPIQYKNEDQIDLIGLNVLDNEEKQQIIINAICDKKILSKLQFENIFQLLKCPICLEIFNDPYYVKACSHRFCKTCIEDFVRKDKSKECPLCRSHIGIKRNLRQDAQVQELCAIIFGNVSDFNKQLNDLESSFIDKNWNDIRVKESETVQKQKRSYNKLQKTVSDTIMTNQEDQGRLVTFEYCTSSIYSQINQTTV</sequence>
<gene>
    <name evidence="10" type="ORF">PPERSA_03051</name>
</gene>
<dbReference type="InParanoid" id="A0A0V0Q785"/>
<dbReference type="UniPathway" id="UPA00143"/>
<dbReference type="InterPro" id="IPR001841">
    <property type="entry name" value="Znf_RING"/>
</dbReference>
<reference evidence="10 11" key="1">
    <citation type="journal article" date="2015" name="Sci. Rep.">
        <title>Genome of the facultative scuticociliatosis pathogen Pseudocohnilembus persalinus provides insight into its virulence through horizontal gene transfer.</title>
        <authorList>
            <person name="Xiong J."/>
            <person name="Wang G."/>
            <person name="Cheng J."/>
            <person name="Tian M."/>
            <person name="Pan X."/>
            <person name="Warren A."/>
            <person name="Jiang C."/>
            <person name="Yuan D."/>
            <person name="Miao W."/>
        </authorList>
    </citation>
    <scope>NUCLEOTIDE SEQUENCE [LARGE SCALE GENOMIC DNA]</scope>
    <source>
        <strain evidence="10">36N120E</strain>
    </source>
</reference>
<dbReference type="PANTHER" id="PTHR46076">
    <property type="entry name" value="E3 UBIQUITIN-PROTEIN LIGASE RING1 / RING 2 FAMILY MEMBER"/>
    <property type="match status" value="1"/>
</dbReference>
<evidence type="ECO:0000256" key="6">
    <source>
        <dbReference type="ARBA" id="ARBA00022771"/>
    </source>
</evidence>
<comment type="catalytic activity">
    <reaction evidence="1">
        <text>S-ubiquitinyl-[E2 ubiquitin-conjugating enzyme]-L-cysteine + [acceptor protein]-L-lysine = [E2 ubiquitin-conjugating enzyme]-L-cysteine + N(6)-ubiquitinyl-[acceptor protein]-L-lysine.</text>
        <dbReference type="EC" id="2.3.2.27"/>
    </reaction>
</comment>
<dbReference type="PANTHER" id="PTHR46076:SF3">
    <property type="entry name" value="E3 UBIQUITIN-PROTEIN LIGASE RING1"/>
    <property type="match status" value="1"/>
</dbReference>
<name>A0A0V0Q785_PSEPJ</name>
<evidence type="ECO:0000256" key="1">
    <source>
        <dbReference type="ARBA" id="ARBA00000900"/>
    </source>
</evidence>
<evidence type="ECO:0000313" key="10">
    <source>
        <dbReference type="EMBL" id="KRW98092.1"/>
    </source>
</evidence>
<evidence type="ECO:0000256" key="2">
    <source>
        <dbReference type="ARBA" id="ARBA00004906"/>
    </source>
</evidence>
<evidence type="ECO:0000256" key="7">
    <source>
        <dbReference type="ARBA" id="ARBA00022833"/>
    </source>
</evidence>
<evidence type="ECO:0000259" key="9">
    <source>
        <dbReference type="PROSITE" id="PS50089"/>
    </source>
</evidence>
<comment type="caution">
    <text evidence="10">The sequence shown here is derived from an EMBL/GenBank/DDBJ whole genome shotgun (WGS) entry which is preliminary data.</text>
</comment>
<feature type="domain" description="RING-type" evidence="9">
    <location>
        <begin position="67"/>
        <end position="108"/>
    </location>
</feature>
<dbReference type="GO" id="GO:0008270">
    <property type="term" value="F:zinc ion binding"/>
    <property type="evidence" value="ECO:0007669"/>
    <property type="project" value="UniProtKB-KW"/>
</dbReference>
<dbReference type="OrthoDB" id="313341at2759"/>
<comment type="pathway">
    <text evidence="2">Protein modification; protein ubiquitination.</text>
</comment>
<dbReference type="Gene3D" id="3.30.40.10">
    <property type="entry name" value="Zinc/RING finger domain, C3HC4 (zinc finger)"/>
    <property type="match status" value="1"/>
</dbReference>
<dbReference type="EMBL" id="LDAU01000276">
    <property type="protein sequence ID" value="KRW98092.1"/>
    <property type="molecule type" value="Genomic_DNA"/>
</dbReference>
<dbReference type="SMART" id="SM00184">
    <property type="entry name" value="RING"/>
    <property type="match status" value="1"/>
</dbReference>
<evidence type="ECO:0000256" key="5">
    <source>
        <dbReference type="ARBA" id="ARBA00022723"/>
    </source>
</evidence>
<dbReference type="InterPro" id="IPR017907">
    <property type="entry name" value="Znf_RING_CS"/>
</dbReference>
<dbReference type="SUPFAM" id="SSF57850">
    <property type="entry name" value="RING/U-box"/>
    <property type="match status" value="1"/>
</dbReference>
<evidence type="ECO:0000256" key="8">
    <source>
        <dbReference type="PROSITE-ProRule" id="PRU00175"/>
    </source>
</evidence>
<dbReference type="InterPro" id="IPR043540">
    <property type="entry name" value="RING1/RING2"/>
</dbReference>
<dbReference type="Pfam" id="PF13923">
    <property type="entry name" value="zf-C3HC4_2"/>
    <property type="match status" value="1"/>
</dbReference>
<evidence type="ECO:0000313" key="11">
    <source>
        <dbReference type="Proteomes" id="UP000054937"/>
    </source>
</evidence>
<evidence type="ECO:0000256" key="3">
    <source>
        <dbReference type="ARBA" id="ARBA00012483"/>
    </source>
</evidence>
<keyword evidence="4" id="KW-0808">Transferase</keyword>
<dbReference type="GO" id="GO:0003682">
    <property type="term" value="F:chromatin binding"/>
    <property type="evidence" value="ECO:0007669"/>
    <property type="project" value="TreeGrafter"/>
</dbReference>
<dbReference type="GO" id="GO:0016567">
    <property type="term" value="P:protein ubiquitination"/>
    <property type="evidence" value="ECO:0007669"/>
    <property type="project" value="UniProtKB-UniPathway"/>
</dbReference>
<protein>
    <recommendedName>
        <fullName evidence="3">RING-type E3 ubiquitin transferase</fullName>
        <ecNumber evidence="3">2.3.2.27</ecNumber>
    </recommendedName>
</protein>
<organism evidence="10 11">
    <name type="scientific">Pseudocohnilembus persalinus</name>
    <name type="common">Ciliate</name>
    <dbReference type="NCBI Taxonomy" id="266149"/>
    <lineage>
        <taxon>Eukaryota</taxon>
        <taxon>Sar</taxon>
        <taxon>Alveolata</taxon>
        <taxon>Ciliophora</taxon>
        <taxon>Intramacronucleata</taxon>
        <taxon>Oligohymenophorea</taxon>
        <taxon>Scuticociliatia</taxon>
        <taxon>Philasterida</taxon>
        <taxon>Pseudocohnilembidae</taxon>
        <taxon>Pseudocohnilembus</taxon>
    </lineage>
</organism>
<dbReference type="EC" id="2.3.2.27" evidence="3"/>
<proteinExistence type="predicted"/>
<keyword evidence="6 8" id="KW-0863">Zinc-finger</keyword>